<dbReference type="InterPro" id="IPR015943">
    <property type="entry name" value="WD40/YVTN_repeat-like_dom_sf"/>
</dbReference>
<keyword evidence="4" id="KW-0539">Nucleus</keyword>
<dbReference type="Gene3D" id="2.130.10.10">
    <property type="entry name" value="YVTN repeat-like/Quinoprotein amine dehydrogenase"/>
    <property type="match status" value="1"/>
</dbReference>
<dbReference type="EMBL" id="CP133613">
    <property type="protein sequence ID" value="WMV14849.1"/>
    <property type="molecule type" value="Genomic_DNA"/>
</dbReference>
<gene>
    <name evidence="5" type="ORF">MTR67_008234</name>
</gene>
<evidence type="ECO:0000256" key="3">
    <source>
        <dbReference type="ARBA" id="ARBA00022737"/>
    </source>
</evidence>
<evidence type="ECO:0000256" key="2">
    <source>
        <dbReference type="ARBA" id="ARBA00022574"/>
    </source>
</evidence>
<evidence type="ECO:0000313" key="5">
    <source>
        <dbReference type="EMBL" id="WMV14849.1"/>
    </source>
</evidence>
<comment type="subcellular location">
    <subcellularLocation>
        <location evidence="1">Nucleus</location>
        <location evidence="1">Nucleolus</location>
    </subcellularLocation>
</comment>
<keyword evidence="6" id="KW-1185">Reference proteome</keyword>
<reference evidence="5" key="1">
    <citation type="submission" date="2023-08" db="EMBL/GenBank/DDBJ databases">
        <title>A de novo genome assembly of Solanum verrucosum Schlechtendal, a Mexican diploid species geographically isolated from the other diploid A-genome species in potato relatives.</title>
        <authorList>
            <person name="Hosaka K."/>
        </authorList>
    </citation>
    <scope>NUCLEOTIDE SEQUENCE</scope>
    <source>
        <tissue evidence="5">Young leaves</tissue>
    </source>
</reference>
<accession>A0AAF0Q127</accession>
<dbReference type="GO" id="GO:0045943">
    <property type="term" value="P:positive regulation of transcription by RNA polymerase I"/>
    <property type="evidence" value="ECO:0007669"/>
    <property type="project" value="TreeGrafter"/>
</dbReference>
<dbReference type="Proteomes" id="UP001234989">
    <property type="component" value="Chromosome 2"/>
</dbReference>
<sequence>MFISRSYDHTVKVWGVRVMNLGSVMEFDHGKPVEDVIYLPSGGLVATAGGNSVKIWDIPGGGKLLCTMESHNKTVTSICVGKIGKESGEEAQQYRILSVALDGYMKVFDYAKFKITRSFDEVFESSNVCWVLA</sequence>
<evidence type="ECO:0000313" key="6">
    <source>
        <dbReference type="Proteomes" id="UP001234989"/>
    </source>
</evidence>
<dbReference type="SUPFAM" id="SSF50978">
    <property type="entry name" value="WD40 repeat-like"/>
    <property type="match status" value="1"/>
</dbReference>
<keyword evidence="3" id="KW-0677">Repeat</keyword>
<dbReference type="SMART" id="SM00320">
    <property type="entry name" value="WD40"/>
    <property type="match status" value="2"/>
</dbReference>
<keyword evidence="2" id="KW-0853">WD repeat</keyword>
<dbReference type="AlphaFoldDB" id="A0AAF0Q127"/>
<name>A0AAF0Q127_SOLVR</name>
<evidence type="ECO:0000256" key="1">
    <source>
        <dbReference type="ARBA" id="ARBA00004604"/>
    </source>
</evidence>
<proteinExistence type="predicted"/>
<dbReference type="Pfam" id="PF00400">
    <property type="entry name" value="WD40"/>
    <property type="match status" value="1"/>
</dbReference>
<dbReference type="PANTHER" id="PTHR19924:SF26">
    <property type="entry name" value="U3 SMALL NUCLEOLAR RNA-ASSOCIATED PROTEIN 15 HOMOLOG"/>
    <property type="match status" value="1"/>
</dbReference>
<dbReference type="GO" id="GO:0005730">
    <property type="term" value="C:nucleolus"/>
    <property type="evidence" value="ECO:0007669"/>
    <property type="project" value="UniProtKB-SubCell"/>
</dbReference>
<dbReference type="PANTHER" id="PTHR19924">
    <property type="entry name" value="UTP15 U3 SMALL NUCLEOLAR RNA-ASSOCIATED PROTEIN 15 FAMILY MEMBER"/>
    <property type="match status" value="1"/>
</dbReference>
<protein>
    <submittedName>
        <fullName evidence="5">Uncharacterized protein</fullName>
    </submittedName>
</protein>
<dbReference type="InterPro" id="IPR001680">
    <property type="entry name" value="WD40_rpt"/>
</dbReference>
<organism evidence="5 6">
    <name type="scientific">Solanum verrucosum</name>
    <dbReference type="NCBI Taxonomy" id="315347"/>
    <lineage>
        <taxon>Eukaryota</taxon>
        <taxon>Viridiplantae</taxon>
        <taxon>Streptophyta</taxon>
        <taxon>Embryophyta</taxon>
        <taxon>Tracheophyta</taxon>
        <taxon>Spermatophyta</taxon>
        <taxon>Magnoliopsida</taxon>
        <taxon>eudicotyledons</taxon>
        <taxon>Gunneridae</taxon>
        <taxon>Pentapetalae</taxon>
        <taxon>asterids</taxon>
        <taxon>lamiids</taxon>
        <taxon>Solanales</taxon>
        <taxon>Solanaceae</taxon>
        <taxon>Solanoideae</taxon>
        <taxon>Solaneae</taxon>
        <taxon>Solanum</taxon>
    </lineage>
</organism>
<evidence type="ECO:0000256" key="4">
    <source>
        <dbReference type="ARBA" id="ARBA00023242"/>
    </source>
</evidence>
<dbReference type="InterPro" id="IPR036322">
    <property type="entry name" value="WD40_repeat_dom_sf"/>
</dbReference>
<dbReference type="GO" id="GO:0006364">
    <property type="term" value="P:rRNA processing"/>
    <property type="evidence" value="ECO:0007669"/>
    <property type="project" value="TreeGrafter"/>
</dbReference>